<protein>
    <submittedName>
        <fullName evidence="1">Uncharacterized protein</fullName>
    </submittedName>
</protein>
<dbReference type="OrthoDB" id="202710at2759"/>
<keyword evidence="2" id="KW-1185">Reference proteome</keyword>
<evidence type="ECO:0000313" key="1">
    <source>
        <dbReference type="EMBL" id="GAX13051.1"/>
    </source>
</evidence>
<accession>A0A1Z5JH10</accession>
<comment type="caution">
    <text evidence="1">The sequence shown here is derived from an EMBL/GenBank/DDBJ whole genome shotgun (WGS) entry which is preliminary data.</text>
</comment>
<reference evidence="1 2" key="1">
    <citation type="journal article" date="2015" name="Plant Cell">
        <title>Oil accumulation by the oleaginous diatom Fistulifera solaris as revealed by the genome and transcriptome.</title>
        <authorList>
            <person name="Tanaka T."/>
            <person name="Maeda Y."/>
            <person name="Veluchamy A."/>
            <person name="Tanaka M."/>
            <person name="Abida H."/>
            <person name="Marechal E."/>
            <person name="Bowler C."/>
            <person name="Muto M."/>
            <person name="Sunaga Y."/>
            <person name="Tanaka M."/>
            <person name="Yoshino T."/>
            <person name="Taniguchi T."/>
            <person name="Fukuda Y."/>
            <person name="Nemoto M."/>
            <person name="Matsumoto M."/>
            <person name="Wong P.S."/>
            <person name="Aburatani S."/>
            <person name="Fujibuchi W."/>
        </authorList>
    </citation>
    <scope>NUCLEOTIDE SEQUENCE [LARGE SCALE GENOMIC DNA]</scope>
    <source>
        <strain evidence="1 2">JPCC DA0580</strain>
    </source>
</reference>
<dbReference type="AlphaFoldDB" id="A0A1Z5JH10"/>
<evidence type="ECO:0000313" key="2">
    <source>
        <dbReference type="Proteomes" id="UP000198406"/>
    </source>
</evidence>
<organism evidence="1 2">
    <name type="scientific">Fistulifera solaris</name>
    <name type="common">Oleaginous diatom</name>
    <dbReference type="NCBI Taxonomy" id="1519565"/>
    <lineage>
        <taxon>Eukaryota</taxon>
        <taxon>Sar</taxon>
        <taxon>Stramenopiles</taxon>
        <taxon>Ochrophyta</taxon>
        <taxon>Bacillariophyta</taxon>
        <taxon>Bacillariophyceae</taxon>
        <taxon>Bacillariophycidae</taxon>
        <taxon>Naviculales</taxon>
        <taxon>Naviculaceae</taxon>
        <taxon>Fistulifera</taxon>
    </lineage>
</organism>
<sequence length="420" mass="48473">MFRMKHLVVIASVAFVNGLAFGFWTTSQGRCIFTHYYHGKLTLQSNLNVAIRRQSTLRAGKDRTEDEDGDFTAYMPMISREEMVMQFLSGSSWILPNTFEMFLNQCTIQSFLFLLKSLRDPQTVMWLEEFTQPDTRVTVTPEPSFSQDNKLGSFSSKLLVYHGLAALNTTRFPTWDSYFVRLLEQPVQSYLVESDLPHAPDYHLDIEPARLCSRIISVREQIAREFVKDLDAISSMGWRTLDSYWEEARSPAAIDSRAAKVARERRQQNFLFLELNSDEESDYQPSPLRKGNFDLLCNLVTQESIHRILNEQPGHHYLRRFYVDRIHYFVGNQQYGRADSFLKELLQDVPTFEGASEGTVLLTDPTSLAETILNMRDDVIREWKSLAAAGPDKHMTIRRLQLDLMFGRAASEVDDTQSMQ</sequence>
<proteinExistence type="predicted"/>
<name>A0A1Z5JH10_FISSO</name>
<dbReference type="InParanoid" id="A0A1Z5JH10"/>
<gene>
    <name evidence="1" type="ORF">FisN_2Hh531</name>
</gene>
<dbReference type="Proteomes" id="UP000198406">
    <property type="component" value="Unassembled WGS sequence"/>
</dbReference>
<dbReference type="EMBL" id="BDSP01000060">
    <property type="protein sequence ID" value="GAX13051.1"/>
    <property type="molecule type" value="Genomic_DNA"/>
</dbReference>